<reference evidence="5" key="2">
    <citation type="submission" date="2022-10" db="UniProtKB">
        <authorList>
            <consortium name="EnsemblMetazoa"/>
        </authorList>
    </citation>
    <scope>IDENTIFICATION</scope>
    <source>
        <strain evidence="5">LVP_AGWG</strain>
    </source>
</reference>
<dbReference type="InterPro" id="IPR041569">
    <property type="entry name" value="AAA_lid_3"/>
</dbReference>
<sequence>MFIYSETRTVLQCLKILSRFTCSFQHSKRRTKSDRCPGKMPPKSLKKEKPIWWKCDQCRTTVLAVELAKHQLDCQNLELLSGFITETNEFHSTRLECGKLTACEELKDLADWQLNGLIILGSAVMSKLNLVLGDLIQVGFKNSDKTEKCTIIRTVWPSDEKGSRVLCTPLDEIAFNNNVSVCIKPFKKKIPNVDVLTLSSDLTDAEEICKSERTFLQLLQRQYQERILSDQNMLYLRLCNKLYTFKVVKALLVEDQASLVSQLEHMSIGLQHFKINANSKIVITRNNVADSISTSSTKFNITNIGGFGEIIVEIKQIIEVALGLTKSTLQAPISRGILLYGVSGTGKTMLVNSLANHFNCLIVKIDCSEIFSKFYGETEANLKKLFDKAINNYPNPTIVVIEEIHNICPKTESSDIIKRISHFFVNLMDSLHTSSKASRMVILSTTDNPDNLHPSLRRGGRIDYEFELPIPDAQAREEILWKILALHKHSLQMEDVKKISLVTHGYVGADLVSLVGRAIHETDAVVNYNHMEQALQFVKPSAMREILIESPNIHWSDIGGQHDLKLQLQQIIDWPIHRPEIFARLGISAPRGLLMFGPPGCSKTMIAKAIATESKLNFLSIKGSELFSMWVGESERAVRELFRKARQVAPSIIFFDEIDAIGGERSAESGSSVKERVLAQILTEIDGVSALKNVKIVAATNRPDLIDKALMRPGRLDRIIYVKLPDGQTRKEILKIKLSRIPVAVEVSIDDLVDSTDGYSGSEIEAVCQEAVLKALEESFDATEISRKYFDHALMVVKPRTSVELLQLYEEYLKKQRQ</sequence>
<dbReference type="OrthoDB" id="27435at2759"/>
<dbReference type="GO" id="GO:0005737">
    <property type="term" value="C:cytoplasm"/>
    <property type="evidence" value="ECO:0007669"/>
    <property type="project" value="TreeGrafter"/>
</dbReference>
<dbReference type="Pfam" id="PF00004">
    <property type="entry name" value="AAA"/>
    <property type="match status" value="2"/>
</dbReference>
<dbReference type="InterPro" id="IPR027417">
    <property type="entry name" value="P-loop_NTPase"/>
</dbReference>
<dbReference type="PANTHER" id="PTHR23077">
    <property type="entry name" value="AAA-FAMILY ATPASE"/>
    <property type="match status" value="1"/>
</dbReference>
<protein>
    <recommendedName>
        <fullName evidence="4">AAA+ ATPase domain-containing protein</fullName>
    </recommendedName>
</protein>
<organism evidence="5 6">
    <name type="scientific">Aedes aegypti</name>
    <name type="common">Yellowfever mosquito</name>
    <name type="synonym">Culex aegypti</name>
    <dbReference type="NCBI Taxonomy" id="7159"/>
    <lineage>
        <taxon>Eukaryota</taxon>
        <taxon>Metazoa</taxon>
        <taxon>Ecdysozoa</taxon>
        <taxon>Arthropoda</taxon>
        <taxon>Hexapoda</taxon>
        <taxon>Insecta</taxon>
        <taxon>Pterygota</taxon>
        <taxon>Neoptera</taxon>
        <taxon>Endopterygota</taxon>
        <taxon>Diptera</taxon>
        <taxon>Nematocera</taxon>
        <taxon>Culicoidea</taxon>
        <taxon>Culicidae</taxon>
        <taxon>Culicinae</taxon>
        <taxon>Aedini</taxon>
        <taxon>Aedes</taxon>
        <taxon>Stegomyia</taxon>
    </lineage>
</organism>
<gene>
    <name evidence="5" type="primary">5569757</name>
</gene>
<dbReference type="EnsemblMetazoa" id="AAEL007899-RB">
    <property type="protein sequence ID" value="AAEL007899-PB"/>
    <property type="gene ID" value="AAEL007899"/>
</dbReference>
<keyword evidence="1" id="KW-0677">Repeat</keyword>
<keyword evidence="3" id="KW-0067">ATP-binding</keyword>
<accession>A0A903UCF4</accession>
<dbReference type="InterPro" id="IPR003593">
    <property type="entry name" value="AAA+_ATPase"/>
</dbReference>
<evidence type="ECO:0000259" key="4">
    <source>
        <dbReference type="SMART" id="SM00382"/>
    </source>
</evidence>
<dbReference type="FunFam" id="3.40.50.300:FF:000018">
    <property type="entry name" value="Cell division control 48"/>
    <property type="match status" value="1"/>
</dbReference>
<proteinExistence type="predicted"/>
<dbReference type="PROSITE" id="PS00674">
    <property type="entry name" value="AAA"/>
    <property type="match status" value="1"/>
</dbReference>
<dbReference type="Gene3D" id="1.10.8.60">
    <property type="match status" value="2"/>
</dbReference>
<keyword evidence="6" id="KW-1185">Reference proteome</keyword>
<evidence type="ECO:0000256" key="1">
    <source>
        <dbReference type="ARBA" id="ARBA00022737"/>
    </source>
</evidence>
<evidence type="ECO:0000313" key="6">
    <source>
        <dbReference type="Proteomes" id="UP000008820"/>
    </source>
</evidence>
<dbReference type="InterPro" id="IPR003959">
    <property type="entry name" value="ATPase_AAA_core"/>
</dbReference>
<dbReference type="SUPFAM" id="SSF52540">
    <property type="entry name" value="P-loop containing nucleoside triphosphate hydrolases"/>
    <property type="match status" value="2"/>
</dbReference>
<dbReference type="SMART" id="SM00382">
    <property type="entry name" value="AAA"/>
    <property type="match status" value="2"/>
</dbReference>
<evidence type="ECO:0000313" key="5">
    <source>
        <dbReference type="EnsemblMetazoa" id="AAEL007899-PB"/>
    </source>
</evidence>
<evidence type="ECO:0000256" key="3">
    <source>
        <dbReference type="ARBA" id="ARBA00022840"/>
    </source>
</evidence>
<dbReference type="FunFam" id="3.40.50.300:FF:001602">
    <property type="entry name" value="Cell division cycle protein-like protein"/>
    <property type="match status" value="1"/>
</dbReference>
<dbReference type="PANTHER" id="PTHR23077:SF27">
    <property type="entry name" value="ATPASE FAMILY GENE 2 PROTEIN HOMOLOG A"/>
    <property type="match status" value="1"/>
</dbReference>
<dbReference type="Pfam" id="PF17862">
    <property type="entry name" value="AAA_lid_3"/>
    <property type="match status" value="1"/>
</dbReference>
<dbReference type="CDD" id="cd19511">
    <property type="entry name" value="RecA-like_CDC48_r2-like"/>
    <property type="match status" value="1"/>
</dbReference>
<dbReference type="Gene3D" id="3.40.50.300">
    <property type="entry name" value="P-loop containing nucleotide triphosphate hydrolases"/>
    <property type="match status" value="2"/>
</dbReference>
<evidence type="ECO:0000256" key="2">
    <source>
        <dbReference type="ARBA" id="ARBA00022741"/>
    </source>
</evidence>
<dbReference type="InterPro" id="IPR050168">
    <property type="entry name" value="AAA_ATPase_domain"/>
</dbReference>
<dbReference type="AlphaFoldDB" id="A0A903UCF4"/>
<feature type="domain" description="AAA+ ATPase" evidence="4">
    <location>
        <begin position="589"/>
        <end position="726"/>
    </location>
</feature>
<dbReference type="GO" id="GO:0005524">
    <property type="term" value="F:ATP binding"/>
    <property type="evidence" value="ECO:0007669"/>
    <property type="project" value="UniProtKB-KW"/>
</dbReference>
<dbReference type="Proteomes" id="UP000008820">
    <property type="component" value="Chromosome 2"/>
</dbReference>
<dbReference type="InterPro" id="IPR003960">
    <property type="entry name" value="ATPase_AAA_CS"/>
</dbReference>
<dbReference type="GO" id="GO:0016887">
    <property type="term" value="F:ATP hydrolysis activity"/>
    <property type="evidence" value="ECO:0007669"/>
    <property type="project" value="InterPro"/>
</dbReference>
<feature type="domain" description="AAA+ ATPase" evidence="4">
    <location>
        <begin position="333"/>
        <end position="472"/>
    </location>
</feature>
<name>A0A903UCF4_AEDAE</name>
<keyword evidence="2" id="KW-0547">Nucleotide-binding</keyword>
<reference evidence="5 6" key="1">
    <citation type="submission" date="2017-06" db="EMBL/GenBank/DDBJ databases">
        <title>Aedes aegypti genome working group (AGWG) sequencing and assembly.</title>
        <authorList>
            <consortium name="Aedes aegypti Genome Working Group (AGWG)"/>
            <person name="Matthews B.J."/>
        </authorList>
    </citation>
    <scope>NUCLEOTIDE SEQUENCE [LARGE SCALE GENOMIC DNA]</scope>
    <source>
        <strain evidence="5 6">LVP_AGWG</strain>
    </source>
</reference>